<feature type="transmembrane region" description="Helical" evidence="1">
    <location>
        <begin position="245"/>
        <end position="266"/>
    </location>
</feature>
<sequence>MQPNNFFSLPRMQLYLQKHITDHYRFYLMGMAAIFGLSTIIPVLMVLFNGDAFTRMNEIAPIYYMGLFFGGTLLTSRSFNELGNKEKGIDFLMIPASLFEKFITVLLFTTVGYFLFYHLSFYGTYKIINGIELTLRHKPIELNYQFLSDPDEKKYIYYAYFLLQAAFLLGATYFHKISFIKTVLCIFLFALGLYFVNCILLTFVFGFEKDMWKRGMPFILVIKQTGGPQVWHTTTYFIPVWLQNIYLFAFKFLLAPILWTIAFFRLKDQEI</sequence>
<proteinExistence type="predicted"/>
<evidence type="ECO:0000313" key="3">
    <source>
        <dbReference type="Proteomes" id="UP000320811"/>
    </source>
</evidence>
<dbReference type="Proteomes" id="UP000320811">
    <property type="component" value="Unassembled WGS sequence"/>
</dbReference>
<keyword evidence="3" id="KW-1185">Reference proteome</keyword>
<organism evidence="2 3">
    <name type="scientific">Chitinophaga polysaccharea</name>
    <dbReference type="NCBI Taxonomy" id="1293035"/>
    <lineage>
        <taxon>Bacteria</taxon>
        <taxon>Pseudomonadati</taxon>
        <taxon>Bacteroidota</taxon>
        <taxon>Chitinophagia</taxon>
        <taxon>Chitinophagales</taxon>
        <taxon>Chitinophagaceae</taxon>
        <taxon>Chitinophaga</taxon>
    </lineage>
</organism>
<gene>
    <name evidence="2" type="ORF">FHW36_1011187</name>
</gene>
<feature type="transmembrane region" description="Helical" evidence="1">
    <location>
        <begin position="186"/>
        <end position="207"/>
    </location>
</feature>
<keyword evidence="1" id="KW-1133">Transmembrane helix</keyword>
<evidence type="ECO:0000313" key="2">
    <source>
        <dbReference type="EMBL" id="TWF45260.1"/>
    </source>
</evidence>
<dbReference type="RefSeq" id="WP_145663710.1">
    <property type="nucleotide sequence ID" value="NZ_VIWO01000001.1"/>
</dbReference>
<keyword evidence="1" id="KW-0472">Membrane</keyword>
<evidence type="ECO:0000256" key="1">
    <source>
        <dbReference type="SAM" id="Phobius"/>
    </source>
</evidence>
<keyword evidence="1" id="KW-0812">Transmembrane</keyword>
<name>A0A561Q4G0_9BACT</name>
<dbReference type="AlphaFoldDB" id="A0A561Q4G0"/>
<comment type="caution">
    <text evidence="2">The sequence shown here is derived from an EMBL/GenBank/DDBJ whole genome shotgun (WGS) entry which is preliminary data.</text>
</comment>
<feature type="transmembrane region" description="Helical" evidence="1">
    <location>
        <begin position="60"/>
        <end position="79"/>
    </location>
</feature>
<feature type="transmembrane region" description="Helical" evidence="1">
    <location>
        <begin position="26"/>
        <end position="48"/>
    </location>
</feature>
<protein>
    <submittedName>
        <fullName evidence="2">Uncharacterized protein</fullName>
    </submittedName>
</protein>
<dbReference type="EMBL" id="VIWO01000001">
    <property type="protein sequence ID" value="TWF45260.1"/>
    <property type="molecule type" value="Genomic_DNA"/>
</dbReference>
<reference evidence="2 3" key="1">
    <citation type="submission" date="2019-06" db="EMBL/GenBank/DDBJ databases">
        <title>Sorghum-associated microbial communities from plants grown in Nebraska, USA.</title>
        <authorList>
            <person name="Schachtman D."/>
        </authorList>
    </citation>
    <scope>NUCLEOTIDE SEQUENCE [LARGE SCALE GENOMIC DNA]</scope>
    <source>
        <strain evidence="2 3">1209</strain>
    </source>
</reference>
<dbReference type="OrthoDB" id="1523880at2"/>
<feature type="transmembrane region" description="Helical" evidence="1">
    <location>
        <begin position="155"/>
        <end position="174"/>
    </location>
</feature>
<feature type="transmembrane region" description="Helical" evidence="1">
    <location>
        <begin position="91"/>
        <end position="116"/>
    </location>
</feature>
<accession>A0A561Q4G0</accession>